<comment type="caution">
    <text evidence="1">The sequence shown here is derived from an EMBL/GenBank/DDBJ whole genome shotgun (WGS) entry which is preliminary data.</text>
</comment>
<dbReference type="PANTHER" id="PTHR32108">
    <property type="entry name" value="DNA-DIRECTED RNA POLYMERASE SUBUNIT ALPHA"/>
    <property type="match status" value="1"/>
</dbReference>
<dbReference type="EMBL" id="LXQA010151630">
    <property type="protein sequence ID" value="MCI26159.1"/>
    <property type="molecule type" value="Genomic_DNA"/>
</dbReference>
<evidence type="ECO:0000313" key="2">
    <source>
        <dbReference type="Proteomes" id="UP000265520"/>
    </source>
</evidence>
<reference evidence="1 2" key="1">
    <citation type="journal article" date="2018" name="Front. Plant Sci.">
        <title>Red Clover (Trifolium pratense) and Zigzag Clover (T. medium) - A Picture of Genomic Similarities and Differences.</title>
        <authorList>
            <person name="Dluhosova J."/>
            <person name="Istvanek J."/>
            <person name="Nedelnik J."/>
            <person name="Repkova J."/>
        </authorList>
    </citation>
    <scope>NUCLEOTIDE SEQUENCE [LARGE SCALE GENOMIC DNA]</scope>
    <source>
        <strain evidence="2">cv. 10/8</strain>
        <tissue evidence="1">Leaf</tissue>
    </source>
</reference>
<accession>A0A392QQC0</accession>
<evidence type="ECO:0008006" key="3">
    <source>
        <dbReference type="Google" id="ProtNLM"/>
    </source>
</evidence>
<sequence length="111" mass="12609">MVVPRPTKPMEPPFPRWYNSNAKCEFHNGAEGHSLEECMAFKVKVQELIDAKWLPFKEDGPNVKSNPLPGYGEAPVNAIEESTNFNKIESVEENVSEAREAANWLRSKYKS</sequence>
<keyword evidence="2" id="KW-1185">Reference proteome</keyword>
<proteinExistence type="predicted"/>
<evidence type="ECO:0000313" key="1">
    <source>
        <dbReference type="EMBL" id="MCI26159.1"/>
    </source>
</evidence>
<protein>
    <recommendedName>
        <fullName evidence="3">Gag-pol polyprotein</fullName>
    </recommendedName>
</protein>
<dbReference type="AlphaFoldDB" id="A0A392QQC0"/>
<dbReference type="Proteomes" id="UP000265520">
    <property type="component" value="Unassembled WGS sequence"/>
</dbReference>
<organism evidence="1 2">
    <name type="scientific">Trifolium medium</name>
    <dbReference type="NCBI Taxonomy" id="97028"/>
    <lineage>
        <taxon>Eukaryota</taxon>
        <taxon>Viridiplantae</taxon>
        <taxon>Streptophyta</taxon>
        <taxon>Embryophyta</taxon>
        <taxon>Tracheophyta</taxon>
        <taxon>Spermatophyta</taxon>
        <taxon>Magnoliopsida</taxon>
        <taxon>eudicotyledons</taxon>
        <taxon>Gunneridae</taxon>
        <taxon>Pentapetalae</taxon>
        <taxon>rosids</taxon>
        <taxon>fabids</taxon>
        <taxon>Fabales</taxon>
        <taxon>Fabaceae</taxon>
        <taxon>Papilionoideae</taxon>
        <taxon>50 kb inversion clade</taxon>
        <taxon>NPAAA clade</taxon>
        <taxon>Hologalegina</taxon>
        <taxon>IRL clade</taxon>
        <taxon>Trifolieae</taxon>
        <taxon>Trifolium</taxon>
    </lineage>
</organism>
<name>A0A392QQC0_9FABA</name>